<evidence type="ECO:0008006" key="3">
    <source>
        <dbReference type="Google" id="ProtNLM"/>
    </source>
</evidence>
<dbReference type="Proteomes" id="UP000707138">
    <property type="component" value="Unassembled WGS sequence"/>
</dbReference>
<evidence type="ECO:0000313" key="2">
    <source>
        <dbReference type="Proteomes" id="UP000707138"/>
    </source>
</evidence>
<protein>
    <recommendedName>
        <fullName evidence="3">Transposase</fullName>
    </recommendedName>
</protein>
<organism evidence="1 2">
    <name type="scientific">Veillonella magna</name>
    <dbReference type="NCBI Taxonomy" id="464322"/>
    <lineage>
        <taxon>Bacteria</taxon>
        <taxon>Bacillati</taxon>
        <taxon>Bacillota</taxon>
        <taxon>Negativicutes</taxon>
        <taxon>Veillonellales</taxon>
        <taxon>Veillonellaceae</taxon>
        <taxon>Veillonella</taxon>
    </lineage>
</organism>
<keyword evidence="2" id="KW-1185">Reference proteome</keyword>
<evidence type="ECO:0000313" key="1">
    <source>
        <dbReference type="EMBL" id="MBM6913708.1"/>
    </source>
</evidence>
<accession>A0ABS2GKB9</accession>
<comment type="caution">
    <text evidence="1">The sequence shown here is derived from an EMBL/GenBank/DDBJ whole genome shotgun (WGS) entry which is preliminary data.</text>
</comment>
<dbReference type="RefSeq" id="WP_205088548.1">
    <property type="nucleotide sequence ID" value="NZ_JACJLA010000036.1"/>
</dbReference>
<dbReference type="EMBL" id="JACJLA010000036">
    <property type="protein sequence ID" value="MBM6913708.1"/>
    <property type="molecule type" value="Genomic_DNA"/>
</dbReference>
<sequence>MTYAMEIERRERIARNLGIEEGIQKGMQEGIQKEQLRFILALLEKQVSLDTIVAASGLSAETIKAIAHEHGMDI</sequence>
<proteinExistence type="predicted"/>
<reference evidence="1 2" key="1">
    <citation type="journal article" date="2021" name="Sci. Rep.">
        <title>The distribution of antibiotic resistance genes in chicken gut microbiota commensals.</title>
        <authorList>
            <person name="Juricova H."/>
            <person name="Matiasovicova J."/>
            <person name="Kubasova T."/>
            <person name="Cejkova D."/>
            <person name="Rychlik I."/>
        </authorList>
    </citation>
    <scope>NUCLEOTIDE SEQUENCE [LARGE SCALE GENOMIC DNA]</scope>
    <source>
        <strain evidence="1 2">An537</strain>
    </source>
</reference>
<name>A0ABS2GKB9_9FIRM</name>
<gene>
    <name evidence="1" type="ORF">H6A01_10365</name>
</gene>